<dbReference type="GO" id="GO:0046872">
    <property type="term" value="F:metal ion binding"/>
    <property type="evidence" value="ECO:0007669"/>
    <property type="project" value="UniProtKB-KW"/>
</dbReference>
<dbReference type="Pfam" id="PF00459">
    <property type="entry name" value="Inositol_P"/>
    <property type="match status" value="1"/>
</dbReference>
<dbReference type="SUPFAM" id="SSF56655">
    <property type="entry name" value="Carbohydrate phosphatase"/>
    <property type="match status" value="1"/>
</dbReference>
<protein>
    <recommendedName>
        <fullName evidence="5">Inositol monophosphatase</fullName>
    </recommendedName>
</protein>
<name>A0A7V4G948_9BACT</name>
<keyword evidence="1 3" id="KW-0479">Metal-binding</keyword>
<accession>A0A7V4G948</accession>
<dbReference type="PANTHER" id="PTHR20854">
    <property type="entry name" value="INOSITOL MONOPHOSPHATASE"/>
    <property type="match status" value="1"/>
</dbReference>
<evidence type="ECO:0000256" key="1">
    <source>
        <dbReference type="ARBA" id="ARBA00022723"/>
    </source>
</evidence>
<evidence type="ECO:0008006" key="5">
    <source>
        <dbReference type="Google" id="ProtNLM"/>
    </source>
</evidence>
<evidence type="ECO:0000313" key="4">
    <source>
        <dbReference type="EMBL" id="HGS05644.1"/>
    </source>
</evidence>
<dbReference type="InterPro" id="IPR000760">
    <property type="entry name" value="Inositol_monophosphatase-like"/>
</dbReference>
<organism evidence="4">
    <name type="scientific">Desulfobacca acetoxidans</name>
    <dbReference type="NCBI Taxonomy" id="60893"/>
    <lineage>
        <taxon>Bacteria</taxon>
        <taxon>Pseudomonadati</taxon>
        <taxon>Thermodesulfobacteriota</taxon>
        <taxon>Desulfobaccia</taxon>
        <taxon>Desulfobaccales</taxon>
        <taxon>Desulfobaccaceae</taxon>
        <taxon>Desulfobacca</taxon>
    </lineage>
</organism>
<dbReference type="EMBL" id="DSXI01000469">
    <property type="protein sequence ID" value="HGS05644.1"/>
    <property type="molecule type" value="Genomic_DNA"/>
</dbReference>
<sequence length="176" mass="18701">MMADETGNGTNGRVKMAVLAAELAHAVADLKTAIGRLDALCQAQERDRAMLIQLTAQMGTKVSAEDFETFKGEVWTEMGRVKERQSVLAVAQGLRRAGSAALDLAYLAAGRLDGFFEENLKPWDTAAGVLLVAESGGRITTFAGGDYNLDSENILASNGLLHAELMDCLAPDQGAQ</sequence>
<dbReference type="PROSITE" id="PS00630">
    <property type="entry name" value="IMP_2"/>
    <property type="match status" value="1"/>
</dbReference>
<proteinExistence type="predicted"/>
<dbReference type="PANTHER" id="PTHR20854:SF4">
    <property type="entry name" value="INOSITOL-1-MONOPHOSPHATASE-RELATED"/>
    <property type="match status" value="1"/>
</dbReference>
<reference evidence="4" key="1">
    <citation type="journal article" date="2020" name="mSystems">
        <title>Genome- and Community-Level Interaction Insights into Carbon Utilization and Element Cycling Functions of Hydrothermarchaeota in Hydrothermal Sediment.</title>
        <authorList>
            <person name="Zhou Z."/>
            <person name="Liu Y."/>
            <person name="Xu W."/>
            <person name="Pan J."/>
            <person name="Luo Z.H."/>
            <person name="Li M."/>
        </authorList>
    </citation>
    <scope>NUCLEOTIDE SEQUENCE [LARGE SCALE GENOMIC DNA]</scope>
    <source>
        <strain evidence="4">SpSt-548</strain>
    </source>
</reference>
<comment type="caution">
    <text evidence="4">The sequence shown here is derived from an EMBL/GenBank/DDBJ whole genome shotgun (WGS) entry which is preliminary data.</text>
</comment>
<dbReference type="AlphaFoldDB" id="A0A7V4G948"/>
<evidence type="ECO:0000256" key="2">
    <source>
        <dbReference type="ARBA" id="ARBA00022842"/>
    </source>
</evidence>
<comment type="cofactor">
    <cofactor evidence="3">
        <name>Mg(2+)</name>
        <dbReference type="ChEBI" id="CHEBI:18420"/>
    </cofactor>
</comment>
<keyword evidence="2 3" id="KW-0460">Magnesium</keyword>
<dbReference type="InterPro" id="IPR020550">
    <property type="entry name" value="Inositol_monophosphatase_CS"/>
</dbReference>
<dbReference type="GO" id="GO:0008934">
    <property type="term" value="F:inositol monophosphate 1-phosphatase activity"/>
    <property type="evidence" value="ECO:0007669"/>
    <property type="project" value="TreeGrafter"/>
</dbReference>
<feature type="binding site" evidence="3">
    <location>
        <position position="124"/>
    </location>
    <ligand>
        <name>Mg(2+)</name>
        <dbReference type="ChEBI" id="CHEBI:18420"/>
        <label>1</label>
        <note>catalytic</note>
    </ligand>
</feature>
<dbReference type="Gene3D" id="3.40.190.80">
    <property type="match status" value="1"/>
</dbReference>
<dbReference type="PRINTS" id="PR00377">
    <property type="entry name" value="IMPHPHTASES"/>
</dbReference>
<dbReference type="GO" id="GO:0007165">
    <property type="term" value="P:signal transduction"/>
    <property type="evidence" value="ECO:0007669"/>
    <property type="project" value="TreeGrafter"/>
</dbReference>
<dbReference type="GO" id="GO:0046854">
    <property type="term" value="P:phosphatidylinositol phosphate biosynthetic process"/>
    <property type="evidence" value="ECO:0007669"/>
    <property type="project" value="InterPro"/>
</dbReference>
<dbReference type="GO" id="GO:0006020">
    <property type="term" value="P:inositol metabolic process"/>
    <property type="evidence" value="ECO:0007669"/>
    <property type="project" value="TreeGrafter"/>
</dbReference>
<evidence type="ECO:0000256" key="3">
    <source>
        <dbReference type="PIRSR" id="PIRSR600760-2"/>
    </source>
</evidence>
<gene>
    <name evidence="4" type="ORF">ENT08_07915</name>
</gene>